<dbReference type="Pfam" id="PF00155">
    <property type="entry name" value="Aminotran_1_2"/>
    <property type="match status" value="1"/>
</dbReference>
<dbReference type="Proteomes" id="UP001652338">
    <property type="component" value="Unassembled WGS sequence"/>
</dbReference>
<keyword evidence="3 8" id="KW-0032">Aminotransferase</keyword>
<accession>A0ABT2SME0</accession>
<dbReference type="SUPFAM" id="SSF53383">
    <property type="entry name" value="PLP-dependent transferases"/>
    <property type="match status" value="1"/>
</dbReference>
<dbReference type="InterPro" id="IPR015424">
    <property type="entry name" value="PyrdxlP-dep_Trfase"/>
</dbReference>
<evidence type="ECO:0000313" key="9">
    <source>
        <dbReference type="Proteomes" id="UP001652338"/>
    </source>
</evidence>
<feature type="domain" description="Aminotransferase class I/classII large" evidence="7">
    <location>
        <begin position="34"/>
        <end position="389"/>
    </location>
</feature>
<protein>
    <recommendedName>
        <fullName evidence="6">alanine transaminase</fullName>
        <ecNumber evidence="6">2.6.1.2</ecNumber>
    </recommendedName>
</protein>
<dbReference type="GO" id="GO:0008483">
    <property type="term" value="F:transaminase activity"/>
    <property type="evidence" value="ECO:0007669"/>
    <property type="project" value="UniProtKB-KW"/>
</dbReference>
<reference evidence="8 9" key="1">
    <citation type="journal article" date="2021" name="ISME Commun">
        <title>Automated analysis of genomic sequences facilitates high-throughput and comprehensive description of bacteria.</title>
        <authorList>
            <person name="Hitch T.C.A."/>
        </authorList>
    </citation>
    <scope>NUCLEOTIDE SEQUENCE [LARGE SCALE GENOMIC DNA]</scope>
    <source>
        <strain evidence="8 9">Sanger_29</strain>
    </source>
</reference>
<proteinExistence type="inferred from homology"/>
<dbReference type="PANTHER" id="PTHR43488">
    <property type="entry name" value="GLUTAMATE-PYRUVATE AMINOTRANSFERASE ALAA"/>
    <property type="match status" value="1"/>
</dbReference>
<evidence type="ECO:0000256" key="4">
    <source>
        <dbReference type="ARBA" id="ARBA00022679"/>
    </source>
</evidence>
<evidence type="ECO:0000313" key="8">
    <source>
        <dbReference type="EMBL" id="MCU6725654.1"/>
    </source>
</evidence>
<comment type="caution">
    <text evidence="8">The sequence shown here is derived from an EMBL/GenBank/DDBJ whole genome shotgun (WGS) entry which is preliminary data.</text>
</comment>
<keyword evidence="4" id="KW-0808">Transferase</keyword>
<evidence type="ECO:0000256" key="6">
    <source>
        <dbReference type="ARBA" id="ARBA00026106"/>
    </source>
</evidence>
<dbReference type="RefSeq" id="WP_117447567.1">
    <property type="nucleotide sequence ID" value="NZ_JAOQKE010000012.1"/>
</dbReference>
<evidence type="ECO:0000256" key="2">
    <source>
        <dbReference type="ARBA" id="ARBA00007441"/>
    </source>
</evidence>
<dbReference type="InterPro" id="IPR015422">
    <property type="entry name" value="PyrdxlP-dep_Trfase_small"/>
</dbReference>
<evidence type="ECO:0000259" key="7">
    <source>
        <dbReference type="Pfam" id="PF00155"/>
    </source>
</evidence>
<organism evidence="8 9">
    <name type="scientific">Muricoprocola aceti</name>
    <dbReference type="NCBI Taxonomy" id="2981772"/>
    <lineage>
        <taxon>Bacteria</taxon>
        <taxon>Bacillati</taxon>
        <taxon>Bacillota</taxon>
        <taxon>Clostridia</taxon>
        <taxon>Lachnospirales</taxon>
        <taxon>Lachnospiraceae</taxon>
        <taxon>Muricoprocola</taxon>
    </lineage>
</organism>
<dbReference type="EC" id="2.6.1.2" evidence="6"/>
<comment type="cofactor">
    <cofactor evidence="1">
        <name>pyridoxal 5'-phosphate</name>
        <dbReference type="ChEBI" id="CHEBI:597326"/>
    </cofactor>
</comment>
<dbReference type="InterPro" id="IPR015421">
    <property type="entry name" value="PyrdxlP-dep_Trfase_major"/>
</dbReference>
<keyword evidence="5" id="KW-0663">Pyridoxal phosphate</keyword>
<evidence type="ECO:0000256" key="3">
    <source>
        <dbReference type="ARBA" id="ARBA00022576"/>
    </source>
</evidence>
<dbReference type="PANTHER" id="PTHR43488:SF2">
    <property type="entry name" value="GLUTAMATE-PYRUVATE AMINOTRANSFERASE ALAA"/>
    <property type="match status" value="1"/>
</dbReference>
<sequence>MRTFNKSTKLDHVCYDIRGPVLDEANRMEENGETILKLNIGNPAPFGFRAPDEVVKDMMMNLTSTQGYSDSRGLFSARKAIMQYCQIKGIPNVGMNDIYTGNGVSEMITMSMQALLNNGDEILVPAPDYPLWTASVSLGGGTPIHYMCDEQADWNPDIDDIKKKITDRTKGIVIINPNNPTGAVYSREILEEIVQVAREHQLIIFADEIYDRLVMDGVEHISIASLCPDLFCVTMNGLSKSHRIAGYRVGWMCLSGDKSYVKGYLEGINMLSNMRLCSNVPAQSVVQTALGGYQSSQELLIPGGRVYEQREFIYKALNSIPGVSAVKPKAAFYIFPKLDVERFNITDDEQFAFDFLREQKVLVTHGKAFNWPDPDHFRVVYLPRKEVLEETMNKLELFLSKYRQK</sequence>
<dbReference type="EMBL" id="JAOQKE010000012">
    <property type="protein sequence ID" value="MCU6725654.1"/>
    <property type="molecule type" value="Genomic_DNA"/>
</dbReference>
<dbReference type="InterPro" id="IPR004839">
    <property type="entry name" value="Aminotransferase_I/II_large"/>
</dbReference>
<name>A0ABT2SME0_9FIRM</name>
<dbReference type="Gene3D" id="3.40.640.10">
    <property type="entry name" value="Type I PLP-dependent aspartate aminotransferase-like (Major domain)"/>
    <property type="match status" value="1"/>
</dbReference>
<dbReference type="CDD" id="cd00609">
    <property type="entry name" value="AAT_like"/>
    <property type="match status" value="1"/>
</dbReference>
<dbReference type="Gene3D" id="3.90.1150.10">
    <property type="entry name" value="Aspartate Aminotransferase, domain 1"/>
    <property type="match status" value="1"/>
</dbReference>
<dbReference type="InterPro" id="IPR051926">
    <property type="entry name" value="Ala_Aminotransferase"/>
</dbReference>
<gene>
    <name evidence="8" type="ORF">OCV47_09870</name>
</gene>
<keyword evidence="9" id="KW-1185">Reference proteome</keyword>
<comment type="similarity">
    <text evidence="2">Belongs to the class-I pyridoxal-phosphate-dependent aminotransferase family.</text>
</comment>
<evidence type="ECO:0000256" key="1">
    <source>
        <dbReference type="ARBA" id="ARBA00001933"/>
    </source>
</evidence>
<evidence type="ECO:0000256" key="5">
    <source>
        <dbReference type="ARBA" id="ARBA00022898"/>
    </source>
</evidence>